<reference evidence="2 3" key="1">
    <citation type="submission" date="2018-06" db="EMBL/GenBank/DDBJ databases">
        <title>A transcriptomic atlas of mushroom development highlights an independent origin of complex multicellularity.</title>
        <authorList>
            <consortium name="DOE Joint Genome Institute"/>
            <person name="Krizsan K."/>
            <person name="Almasi E."/>
            <person name="Merenyi Z."/>
            <person name="Sahu N."/>
            <person name="Viragh M."/>
            <person name="Koszo T."/>
            <person name="Mondo S."/>
            <person name="Kiss B."/>
            <person name="Balint B."/>
            <person name="Kues U."/>
            <person name="Barry K."/>
            <person name="Hegedus J.C."/>
            <person name="Henrissat B."/>
            <person name="Johnson J."/>
            <person name="Lipzen A."/>
            <person name="Ohm R."/>
            <person name="Nagy I."/>
            <person name="Pangilinan J."/>
            <person name="Yan J."/>
            <person name="Xiong Y."/>
            <person name="Grigoriev I.V."/>
            <person name="Hibbett D.S."/>
            <person name="Nagy L.G."/>
        </authorList>
    </citation>
    <scope>NUCLEOTIDE SEQUENCE [LARGE SCALE GENOMIC DNA]</scope>
    <source>
        <strain evidence="2 3">SZMC22713</strain>
    </source>
</reference>
<name>A0A4Y7PJ99_9AGAM</name>
<keyword evidence="3" id="KW-1185">Reference proteome</keyword>
<dbReference type="VEuPathDB" id="FungiDB:BD410DRAFT_796510"/>
<sequence length="76" mass="8691">MDTTHPHRVYWSLVDQPCHTGTPGQHEGASVHRWSWFHYVQLAVDEIVIEPTEYTGTSESASPTETTQEVPRSVNW</sequence>
<dbReference type="AlphaFoldDB" id="A0A4Y7PJ99"/>
<organism evidence="2 3">
    <name type="scientific">Rickenella mellea</name>
    <dbReference type="NCBI Taxonomy" id="50990"/>
    <lineage>
        <taxon>Eukaryota</taxon>
        <taxon>Fungi</taxon>
        <taxon>Dikarya</taxon>
        <taxon>Basidiomycota</taxon>
        <taxon>Agaricomycotina</taxon>
        <taxon>Agaricomycetes</taxon>
        <taxon>Hymenochaetales</taxon>
        <taxon>Rickenellaceae</taxon>
        <taxon>Rickenella</taxon>
    </lineage>
</organism>
<evidence type="ECO:0000256" key="1">
    <source>
        <dbReference type="SAM" id="MobiDB-lite"/>
    </source>
</evidence>
<dbReference type="Proteomes" id="UP000294933">
    <property type="component" value="Unassembled WGS sequence"/>
</dbReference>
<protein>
    <submittedName>
        <fullName evidence="2">Uncharacterized protein</fullName>
    </submittedName>
</protein>
<gene>
    <name evidence="2" type="ORF">BD410DRAFT_796510</name>
</gene>
<accession>A0A4Y7PJ99</accession>
<dbReference type="EMBL" id="ML170281">
    <property type="protein sequence ID" value="TDL15295.1"/>
    <property type="molecule type" value="Genomic_DNA"/>
</dbReference>
<evidence type="ECO:0000313" key="2">
    <source>
        <dbReference type="EMBL" id="TDL15295.1"/>
    </source>
</evidence>
<evidence type="ECO:0000313" key="3">
    <source>
        <dbReference type="Proteomes" id="UP000294933"/>
    </source>
</evidence>
<proteinExistence type="predicted"/>
<feature type="region of interest" description="Disordered" evidence="1">
    <location>
        <begin position="54"/>
        <end position="76"/>
    </location>
</feature>